<name>A0A8J1XUV9_OWEFU</name>
<evidence type="ECO:0000313" key="3">
    <source>
        <dbReference type="EMBL" id="CAH1787356.1"/>
    </source>
</evidence>
<organism evidence="3 4">
    <name type="scientific">Owenia fusiformis</name>
    <name type="common">Polychaete worm</name>
    <dbReference type="NCBI Taxonomy" id="6347"/>
    <lineage>
        <taxon>Eukaryota</taxon>
        <taxon>Metazoa</taxon>
        <taxon>Spiralia</taxon>
        <taxon>Lophotrochozoa</taxon>
        <taxon>Annelida</taxon>
        <taxon>Polychaeta</taxon>
        <taxon>Sedentaria</taxon>
        <taxon>Canalipalpata</taxon>
        <taxon>Sabellida</taxon>
        <taxon>Oweniida</taxon>
        <taxon>Oweniidae</taxon>
        <taxon>Owenia</taxon>
    </lineage>
</organism>
<protein>
    <submittedName>
        <fullName evidence="3">Uncharacterized protein</fullName>
    </submittedName>
</protein>
<keyword evidence="4" id="KW-1185">Reference proteome</keyword>
<proteinExistence type="predicted"/>
<dbReference type="AlphaFoldDB" id="A0A8J1XUV9"/>
<comment type="caution">
    <text evidence="3">The sequence shown here is derived from an EMBL/GenBank/DDBJ whole genome shotgun (WGS) entry which is preliminary data.</text>
</comment>
<evidence type="ECO:0000256" key="2">
    <source>
        <dbReference type="SAM" id="SignalP"/>
    </source>
</evidence>
<feature type="region of interest" description="Disordered" evidence="1">
    <location>
        <begin position="226"/>
        <end position="268"/>
    </location>
</feature>
<dbReference type="Proteomes" id="UP000749559">
    <property type="component" value="Unassembled WGS sequence"/>
</dbReference>
<evidence type="ECO:0000313" key="4">
    <source>
        <dbReference type="Proteomes" id="UP000749559"/>
    </source>
</evidence>
<sequence length="298" mass="32333">MTDLSLLITGLCACLCMGGASVQACSEVDQFNLLVCMNDEMGTEHVTILLAELQSIQSADSSDIVGALLANLEFKDLEKVTGAVCKFIEKYDAIKQCTDEKIQADCSQNSYFMMMNQGYDILIQENITLLCEPRCLVLPACVNAINKTLISDILPANEAKTQGSPYDADKLQRDCDSLKENLICALPLLNVCPGYIAAYDMLNPYLDSIEKDICKFNVSYLVPSEEVDGEGKGTEEKEDGNTPDGGNNAASSTTTSTRTTITTNSANDNGNQTSGADCKLYDIMSLLTAYILLFTTFL</sequence>
<gene>
    <name evidence="3" type="ORF">OFUS_LOCUS13078</name>
</gene>
<feature type="compositionally biased region" description="Low complexity" evidence="1">
    <location>
        <begin position="247"/>
        <end position="267"/>
    </location>
</feature>
<keyword evidence="2" id="KW-0732">Signal</keyword>
<evidence type="ECO:0000256" key="1">
    <source>
        <dbReference type="SAM" id="MobiDB-lite"/>
    </source>
</evidence>
<feature type="chain" id="PRO_5043758893" evidence="2">
    <location>
        <begin position="25"/>
        <end position="298"/>
    </location>
</feature>
<dbReference type="EMBL" id="CAIIXF020000006">
    <property type="protein sequence ID" value="CAH1787356.1"/>
    <property type="molecule type" value="Genomic_DNA"/>
</dbReference>
<feature type="signal peptide" evidence="2">
    <location>
        <begin position="1"/>
        <end position="24"/>
    </location>
</feature>
<accession>A0A8J1XUV9</accession>
<reference evidence="3" key="1">
    <citation type="submission" date="2022-03" db="EMBL/GenBank/DDBJ databases">
        <authorList>
            <person name="Martin C."/>
        </authorList>
    </citation>
    <scope>NUCLEOTIDE SEQUENCE</scope>
</reference>